<evidence type="ECO:0000313" key="3">
    <source>
        <dbReference type="Proteomes" id="UP000281553"/>
    </source>
</evidence>
<evidence type="ECO:0000313" key="2">
    <source>
        <dbReference type="EMBL" id="VDN16122.1"/>
    </source>
</evidence>
<sequence>MKETIFTSIRRRVSQTIQPAKFSDGQNLFSVTILISSTVTLGILAKLTLFPASCVIIRNLRKIRRLLLLRLRTECAASFRTPYEAFL</sequence>
<reference evidence="2 3" key="1">
    <citation type="submission" date="2018-11" db="EMBL/GenBank/DDBJ databases">
        <authorList>
            <consortium name="Pathogen Informatics"/>
        </authorList>
    </citation>
    <scope>NUCLEOTIDE SEQUENCE [LARGE SCALE GENOMIC DNA]</scope>
</reference>
<organism evidence="2 3">
    <name type="scientific">Dibothriocephalus latus</name>
    <name type="common">Fish tapeworm</name>
    <name type="synonym">Diphyllobothrium latum</name>
    <dbReference type="NCBI Taxonomy" id="60516"/>
    <lineage>
        <taxon>Eukaryota</taxon>
        <taxon>Metazoa</taxon>
        <taxon>Spiralia</taxon>
        <taxon>Lophotrochozoa</taxon>
        <taxon>Platyhelminthes</taxon>
        <taxon>Cestoda</taxon>
        <taxon>Eucestoda</taxon>
        <taxon>Diphyllobothriidea</taxon>
        <taxon>Diphyllobothriidae</taxon>
        <taxon>Dibothriocephalus</taxon>
    </lineage>
</organism>
<accession>A0A3P7P7N1</accession>
<keyword evidence="1" id="KW-0812">Transmembrane</keyword>
<feature type="transmembrane region" description="Helical" evidence="1">
    <location>
        <begin position="28"/>
        <end position="57"/>
    </location>
</feature>
<gene>
    <name evidence="2" type="ORF">DILT_LOCUS11953</name>
</gene>
<evidence type="ECO:0000256" key="1">
    <source>
        <dbReference type="SAM" id="Phobius"/>
    </source>
</evidence>
<keyword evidence="3" id="KW-1185">Reference proteome</keyword>
<protein>
    <submittedName>
        <fullName evidence="2">Uncharacterized protein</fullName>
    </submittedName>
</protein>
<dbReference type="AlphaFoldDB" id="A0A3P7P7N1"/>
<dbReference type="Proteomes" id="UP000281553">
    <property type="component" value="Unassembled WGS sequence"/>
</dbReference>
<keyword evidence="1" id="KW-0472">Membrane</keyword>
<dbReference type="EMBL" id="UYRU01064741">
    <property type="protein sequence ID" value="VDN16122.1"/>
    <property type="molecule type" value="Genomic_DNA"/>
</dbReference>
<name>A0A3P7P7N1_DIBLA</name>
<keyword evidence="1" id="KW-1133">Transmembrane helix</keyword>
<proteinExistence type="predicted"/>